<keyword evidence="12" id="KW-1185">Reference proteome</keyword>
<keyword evidence="6 10" id="KW-0812">Transmembrane</keyword>
<comment type="caution">
    <text evidence="11">The sequence shown here is derived from an EMBL/GenBank/DDBJ whole genome shotgun (WGS) entry which is preliminary data.</text>
</comment>
<dbReference type="Proteomes" id="UP000681526">
    <property type="component" value="Unassembled WGS sequence"/>
</dbReference>
<comment type="function">
    <text evidence="1 10">Controls the rotational direction of flagella during chemotaxis.</text>
</comment>
<evidence type="ECO:0000256" key="7">
    <source>
        <dbReference type="ARBA" id="ARBA00022779"/>
    </source>
</evidence>
<evidence type="ECO:0000256" key="3">
    <source>
        <dbReference type="ARBA" id="ARBA00008281"/>
    </source>
</evidence>
<evidence type="ECO:0000256" key="2">
    <source>
        <dbReference type="ARBA" id="ARBA00004162"/>
    </source>
</evidence>
<evidence type="ECO:0000256" key="10">
    <source>
        <dbReference type="RuleBase" id="RU364125"/>
    </source>
</evidence>
<evidence type="ECO:0000256" key="1">
    <source>
        <dbReference type="ARBA" id="ARBA00002254"/>
    </source>
</evidence>
<dbReference type="PANTHER" id="PTHR35091:SF2">
    <property type="entry name" value="FLAGELLAR PROTEIN FLIL"/>
    <property type="match status" value="1"/>
</dbReference>
<evidence type="ECO:0000256" key="9">
    <source>
        <dbReference type="ARBA" id="ARBA00023136"/>
    </source>
</evidence>
<feature type="transmembrane region" description="Helical" evidence="10">
    <location>
        <begin position="6"/>
        <end position="26"/>
    </location>
</feature>
<keyword evidence="9 10" id="KW-0472">Membrane</keyword>
<organism evidence="11 12">
    <name type="scientific">Thermobacillus xylanilyticus</name>
    <dbReference type="NCBI Taxonomy" id="76633"/>
    <lineage>
        <taxon>Bacteria</taxon>
        <taxon>Bacillati</taxon>
        <taxon>Bacillota</taxon>
        <taxon>Bacilli</taxon>
        <taxon>Bacillales</taxon>
        <taxon>Paenibacillaceae</taxon>
        <taxon>Thermobacillus</taxon>
    </lineage>
</organism>
<accession>A0ABM8UZZ5</accession>
<keyword evidence="11" id="KW-0282">Flagellum</keyword>
<evidence type="ECO:0000256" key="8">
    <source>
        <dbReference type="ARBA" id="ARBA00022989"/>
    </source>
</evidence>
<evidence type="ECO:0000256" key="4">
    <source>
        <dbReference type="ARBA" id="ARBA00022475"/>
    </source>
</evidence>
<keyword evidence="7 10" id="KW-0283">Flagellar rotation</keyword>
<keyword evidence="4 10" id="KW-1003">Cell membrane</keyword>
<keyword evidence="5 10" id="KW-0145">Chemotaxis</keyword>
<evidence type="ECO:0000256" key="5">
    <source>
        <dbReference type="ARBA" id="ARBA00022500"/>
    </source>
</evidence>
<dbReference type="EMBL" id="CAJRAY010000006">
    <property type="protein sequence ID" value="CAG5077848.1"/>
    <property type="molecule type" value="Genomic_DNA"/>
</dbReference>
<comment type="similarity">
    <text evidence="3 10">Belongs to the FliL family.</text>
</comment>
<dbReference type="Pfam" id="PF03748">
    <property type="entry name" value="FliL"/>
    <property type="match status" value="1"/>
</dbReference>
<dbReference type="InterPro" id="IPR005503">
    <property type="entry name" value="FliL"/>
</dbReference>
<proteinExistence type="inferred from homology"/>
<dbReference type="PANTHER" id="PTHR35091">
    <property type="entry name" value="FLAGELLAR PROTEIN FLIL"/>
    <property type="match status" value="1"/>
</dbReference>
<reference evidence="11 12" key="1">
    <citation type="submission" date="2021-04" db="EMBL/GenBank/DDBJ databases">
        <authorList>
            <person name="Rakotoarivonina H."/>
        </authorList>
    </citation>
    <scope>NUCLEOTIDE SEQUENCE [LARGE SCALE GENOMIC DNA]</scope>
    <source>
        <strain evidence="11 12">XE</strain>
    </source>
</reference>
<evidence type="ECO:0000256" key="6">
    <source>
        <dbReference type="ARBA" id="ARBA00022692"/>
    </source>
</evidence>
<keyword evidence="11" id="KW-0966">Cell projection</keyword>
<evidence type="ECO:0000313" key="11">
    <source>
        <dbReference type="EMBL" id="CAG5077848.1"/>
    </source>
</evidence>
<keyword evidence="11" id="KW-0969">Cilium</keyword>
<name>A0ABM8UZZ5_THEXY</name>
<sequence>MKRLLPWLITILLAITLIVVAAFFIYDRLFNDSGSGSGEVDKIVEQVEPEKLTADERVEMTAEIQDIRTNLLDTNYVVVMSLAFRLDSKKAKEEFEKIKDISIKPIIIRTLSDMTEEELRGSKGKDELNARLFNLINPELTHGRLTKVEITNIIIQRI</sequence>
<protein>
    <recommendedName>
        <fullName evidence="10">Flagellar protein FliL</fullName>
    </recommendedName>
</protein>
<gene>
    <name evidence="11" type="primary">txxe 670-fliL</name>
    <name evidence="11" type="ORF">TXXE_01850</name>
</gene>
<evidence type="ECO:0000313" key="12">
    <source>
        <dbReference type="Proteomes" id="UP000681526"/>
    </source>
</evidence>
<keyword evidence="8 10" id="KW-1133">Transmembrane helix</keyword>
<comment type="subcellular location">
    <subcellularLocation>
        <location evidence="2">Cell membrane</location>
        <topology evidence="2">Single-pass membrane protein</topology>
    </subcellularLocation>
</comment>
<dbReference type="RefSeq" id="WP_213483240.1">
    <property type="nucleotide sequence ID" value="NZ_CAJRAY010000006.1"/>
</dbReference>